<dbReference type="AlphaFoldDB" id="A0A7L6AWL9"/>
<dbReference type="InterPro" id="IPR013783">
    <property type="entry name" value="Ig-like_fold"/>
</dbReference>
<dbReference type="Gene3D" id="2.60.40.10">
    <property type="entry name" value="Immunoglobulins"/>
    <property type="match status" value="1"/>
</dbReference>
<evidence type="ECO:0000313" key="3">
    <source>
        <dbReference type="Proteomes" id="UP000510621"/>
    </source>
</evidence>
<organism evidence="2 3">
    <name type="scientific">Candidatus Thiothrix singaporensis</name>
    <dbReference type="NCBI Taxonomy" id="2799669"/>
    <lineage>
        <taxon>Bacteria</taxon>
        <taxon>Pseudomonadati</taxon>
        <taxon>Pseudomonadota</taxon>
        <taxon>Gammaproteobacteria</taxon>
        <taxon>Thiotrichales</taxon>
        <taxon>Thiotrichaceae</taxon>
        <taxon>Thiothrix</taxon>
    </lineage>
</organism>
<accession>A0A7L6AWL9</accession>
<sequence>MRGRRVFLLQYGRTTTSGGGTTTNNNTTVLADAGSVYSGSRNTVLLTTANSMEFVNLVFGTENINGNISARPQGDSAGAAPAASSSVLQLQRVLSALAADTIAKQRYQARGFSLSQACPGGGSVAASGNLSDTDYTGTLQVTYNQCQSENVLTSGSTLLVIHTFDIVRQTPSAYTVSMKGLGVRVDNVPYSVTGTLRTDANPEMGQETLTVNQYQLNLSTGKQQLAENVKMVAETTGSTTISGKFCDGADGCVNTATVTPFQFGDDGVPLEGEMLMNGAANSKIQVIADGYDYSVTPPQRKLRVNVDSNGDGMYEALSSRSESVLKNFSVTVNTAPTAVASTHASIALGGTLTLNGSHSTDPEGDFLSYQWTLESAPAGSAAAIVNADNANASFTPDKQGAYEFSLKVTDALGNANLATTNTTVLGLARPLNYSVVDAAYSNKLNRLVTVGSQPDNVLNIINPATGAQQAVPLELPPTSVAVSPDGKIAVVGHKGAISQVSLTGETVLNFYDGLGFDVFDIAYGENGVAYATPGQYAVELSLRH</sequence>
<gene>
    <name evidence="2" type="ORF">HZT40_19310</name>
</gene>
<proteinExistence type="predicted"/>
<feature type="domain" description="PKD" evidence="1">
    <location>
        <begin position="335"/>
        <end position="424"/>
    </location>
</feature>
<dbReference type="SUPFAM" id="SSF49299">
    <property type="entry name" value="PKD domain"/>
    <property type="match status" value="1"/>
</dbReference>
<dbReference type="InterPro" id="IPR022409">
    <property type="entry name" value="PKD/Chitinase_dom"/>
</dbReference>
<evidence type="ECO:0000259" key="1">
    <source>
        <dbReference type="PROSITE" id="PS50093"/>
    </source>
</evidence>
<dbReference type="InterPro" id="IPR000601">
    <property type="entry name" value="PKD_dom"/>
</dbReference>
<dbReference type="Pfam" id="PF22352">
    <property type="entry name" value="K319L-like_PKD"/>
    <property type="match status" value="1"/>
</dbReference>
<dbReference type="EMBL" id="CP059265">
    <property type="protein sequence ID" value="QLQ33392.1"/>
    <property type="molecule type" value="Genomic_DNA"/>
</dbReference>
<dbReference type="PROSITE" id="PS50093">
    <property type="entry name" value="PKD"/>
    <property type="match status" value="1"/>
</dbReference>
<dbReference type="Proteomes" id="UP000510621">
    <property type="component" value="Chromosome"/>
</dbReference>
<dbReference type="InterPro" id="IPR035986">
    <property type="entry name" value="PKD_dom_sf"/>
</dbReference>
<dbReference type="SMART" id="SM00089">
    <property type="entry name" value="PKD"/>
    <property type="match status" value="1"/>
</dbReference>
<name>A0A7L6AWL9_9GAMM</name>
<reference evidence="2" key="1">
    <citation type="submission" date="2020-06" db="EMBL/GenBank/DDBJ databases">
        <title>Analysis procedures for assessing recovery of high quality, complete, closed genomes from Nanopore long read metagenome sequencing.</title>
        <authorList>
            <person name="Bessarab I."/>
            <person name="Arumugam K."/>
            <person name="Haryono M."/>
            <person name="Liu X."/>
            <person name="Roy S."/>
            <person name="Zuniga-Montanez R.E."/>
            <person name="Qiu G."/>
            <person name="Drautz-Moses D.I."/>
            <person name="Law Y.Y."/>
            <person name="Wuertz S."/>
            <person name="Lauro F.M."/>
            <person name="Huson D.H."/>
            <person name="Williams R.B."/>
        </authorList>
    </citation>
    <scope>NUCLEOTIDE SEQUENCE [LARGE SCALE GENOMIC DNA]</scope>
    <source>
        <strain evidence="2">SSD2</strain>
    </source>
</reference>
<dbReference type="KEGG" id="this:HZT40_19310"/>
<keyword evidence="3" id="KW-1185">Reference proteome</keyword>
<protein>
    <submittedName>
        <fullName evidence="2">Ig-like domain-containing protein</fullName>
    </submittedName>
</protein>
<evidence type="ECO:0000313" key="2">
    <source>
        <dbReference type="EMBL" id="QLQ33392.1"/>
    </source>
</evidence>
<dbReference type="SUPFAM" id="SSF63829">
    <property type="entry name" value="Calcium-dependent phosphotriesterase"/>
    <property type="match status" value="1"/>
</dbReference>